<dbReference type="Proteomes" id="UP000198769">
    <property type="component" value="Unassembled WGS sequence"/>
</dbReference>
<reference evidence="4" key="1">
    <citation type="submission" date="2016-10" db="EMBL/GenBank/DDBJ databases">
        <authorList>
            <person name="Varghese N."/>
            <person name="Submissions S."/>
        </authorList>
    </citation>
    <scope>NUCLEOTIDE SEQUENCE [LARGE SCALE GENOMIC DNA]</scope>
    <source>
        <strain evidence="4">DSM 25575</strain>
    </source>
</reference>
<dbReference type="Gene3D" id="3.60.21.10">
    <property type="match status" value="1"/>
</dbReference>
<gene>
    <name evidence="3" type="ORF">SAMN05421594_4380</name>
</gene>
<dbReference type="OrthoDB" id="5380073at2"/>
<evidence type="ECO:0000313" key="3">
    <source>
        <dbReference type="EMBL" id="SFN83505.1"/>
    </source>
</evidence>
<comment type="similarity">
    <text evidence="1">Belongs to the metallophosphoesterase superfamily. YfcE family.</text>
</comment>
<dbReference type="RefSeq" id="WP_090027143.1">
    <property type="nucleotide sequence ID" value="NZ_FOVD01000009.1"/>
</dbReference>
<evidence type="ECO:0000256" key="1">
    <source>
        <dbReference type="ARBA" id="ARBA00008950"/>
    </source>
</evidence>
<evidence type="ECO:0000259" key="2">
    <source>
        <dbReference type="Pfam" id="PF12850"/>
    </source>
</evidence>
<dbReference type="SUPFAM" id="SSF56300">
    <property type="entry name" value="Metallo-dependent phosphatases"/>
    <property type="match status" value="1"/>
</dbReference>
<feature type="domain" description="Calcineurin-like phosphoesterase" evidence="2">
    <location>
        <begin position="31"/>
        <end position="141"/>
    </location>
</feature>
<organism evidence="3 4">
    <name type="scientific">Chryseobacterium oleae</name>
    <dbReference type="NCBI Taxonomy" id="491207"/>
    <lineage>
        <taxon>Bacteria</taxon>
        <taxon>Pseudomonadati</taxon>
        <taxon>Bacteroidota</taxon>
        <taxon>Flavobacteriia</taxon>
        <taxon>Flavobacteriales</taxon>
        <taxon>Weeksellaceae</taxon>
        <taxon>Chryseobacterium group</taxon>
        <taxon>Chryseobacterium</taxon>
    </lineage>
</organism>
<dbReference type="AlphaFoldDB" id="A0A1I5C8Z4"/>
<keyword evidence="4" id="KW-1185">Reference proteome</keyword>
<dbReference type="InterPro" id="IPR024654">
    <property type="entry name" value="Calcineurin-like_PHP_lpxH"/>
</dbReference>
<dbReference type="Pfam" id="PF12850">
    <property type="entry name" value="Metallophos_2"/>
    <property type="match status" value="1"/>
</dbReference>
<evidence type="ECO:0000313" key="4">
    <source>
        <dbReference type="Proteomes" id="UP000198769"/>
    </source>
</evidence>
<sequence>MKPNIFFTADHHFGHANIIKFSERPFESLDHMNEELVKRWNERIGTNDTVYHLGDISLGKPDFTKEILDRLNGNIHLIRGNHEGAALTYPKRFESVRDYHELKIDEPENSNGKQKIILLHYAMRTWNGSHRGVWQLYGHSHGTLPDDEMALSFDVGVDCHNFYPISYEEVKEIMKQKKWTPPFGGRDSREL</sequence>
<accession>A0A1I5C8Z4</accession>
<dbReference type="InterPro" id="IPR029052">
    <property type="entry name" value="Metallo-depent_PP-like"/>
</dbReference>
<protein>
    <submittedName>
        <fullName evidence="3">Calcineurin-like phosphoesterase superfamily protein</fullName>
    </submittedName>
</protein>
<proteinExistence type="inferred from homology"/>
<name>A0A1I5C8Z4_CHROL</name>
<dbReference type="EMBL" id="FOVD01000009">
    <property type="protein sequence ID" value="SFN83505.1"/>
    <property type="molecule type" value="Genomic_DNA"/>
</dbReference>